<dbReference type="PANTHER" id="PTHR30055">
    <property type="entry name" value="HTH-TYPE TRANSCRIPTIONAL REGULATOR RUTR"/>
    <property type="match status" value="1"/>
</dbReference>
<dbReference type="SUPFAM" id="SSF48498">
    <property type="entry name" value="Tetracyclin repressor-like, C-terminal domain"/>
    <property type="match status" value="1"/>
</dbReference>
<evidence type="ECO:0000256" key="4">
    <source>
        <dbReference type="PROSITE-ProRule" id="PRU00335"/>
    </source>
</evidence>
<reference evidence="7" key="1">
    <citation type="journal article" date="2019" name="Int. J. Syst. Evol. Microbiol.">
        <title>The Global Catalogue of Microorganisms (GCM) 10K type strain sequencing project: providing services to taxonomists for standard genome sequencing and annotation.</title>
        <authorList>
            <consortium name="The Broad Institute Genomics Platform"/>
            <consortium name="The Broad Institute Genome Sequencing Center for Infectious Disease"/>
            <person name="Wu L."/>
            <person name="Ma J."/>
        </authorList>
    </citation>
    <scope>NUCLEOTIDE SEQUENCE [LARGE SCALE GENOMIC DNA]</scope>
    <source>
        <strain evidence="7">CCM 8980</strain>
    </source>
</reference>
<dbReference type="Gene3D" id="1.10.10.60">
    <property type="entry name" value="Homeodomain-like"/>
    <property type="match status" value="1"/>
</dbReference>
<evidence type="ECO:0000313" key="7">
    <source>
        <dbReference type="Proteomes" id="UP001597196"/>
    </source>
</evidence>
<organism evidence="6 7">
    <name type="scientific">Lacticaseibacillus mingshuiensis</name>
    <dbReference type="NCBI Taxonomy" id="2799574"/>
    <lineage>
        <taxon>Bacteria</taxon>
        <taxon>Bacillati</taxon>
        <taxon>Bacillota</taxon>
        <taxon>Bacilli</taxon>
        <taxon>Lactobacillales</taxon>
        <taxon>Lactobacillaceae</taxon>
        <taxon>Lacticaseibacillus</taxon>
    </lineage>
</organism>
<dbReference type="Proteomes" id="UP001597196">
    <property type="component" value="Unassembled WGS sequence"/>
</dbReference>
<dbReference type="PANTHER" id="PTHR30055:SF234">
    <property type="entry name" value="HTH-TYPE TRANSCRIPTIONAL REGULATOR BETI"/>
    <property type="match status" value="1"/>
</dbReference>
<dbReference type="Pfam" id="PF00440">
    <property type="entry name" value="TetR_N"/>
    <property type="match status" value="1"/>
</dbReference>
<dbReference type="SUPFAM" id="SSF46689">
    <property type="entry name" value="Homeodomain-like"/>
    <property type="match status" value="1"/>
</dbReference>
<evidence type="ECO:0000259" key="5">
    <source>
        <dbReference type="PROSITE" id="PS50977"/>
    </source>
</evidence>
<dbReference type="InterPro" id="IPR001647">
    <property type="entry name" value="HTH_TetR"/>
</dbReference>
<keyword evidence="3" id="KW-0804">Transcription</keyword>
<dbReference type="Pfam" id="PF17922">
    <property type="entry name" value="TetR_C_17"/>
    <property type="match status" value="1"/>
</dbReference>
<dbReference type="PROSITE" id="PS50977">
    <property type="entry name" value="HTH_TETR_2"/>
    <property type="match status" value="1"/>
</dbReference>
<keyword evidence="2 4" id="KW-0238">DNA-binding</keyword>
<name>A0ABW4CLD3_9LACO</name>
<keyword evidence="7" id="KW-1185">Reference proteome</keyword>
<dbReference type="RefSeq" id="WP_203628223.1">
    <property type="nucleotide sequence ID" value="NZ_BOLQ01000020.1"/>
</dbReference>
<dbReference type="InterPro" id="IPR041612">
    <property type="entry name" value="YfiR_C"/>
</dbReference>
<sequence length="201" mass="22273">MPVRTNEQRKAEKRAQILSAAKTVFQEKGFSDVTMKDVIDEAGISRGGIYLYFSSIDALFTEVLSERNSHSLQDMQDAIAAGTAFEQLWQIYLAGQKERLLHRVDSGLLQAVYEYYFTHKTAADHAFQRAQLALIKETIMVMLQQGVAQGVLAEQPLAAIAEHIMIVIEGLSVMALTGGIDEARIDAQFSQLNQLLPRTAG</sequence>
<protein>
    <submittedName>
        <fullName evidence="6">TetR/AcrR family transcriptional regulator</fullName>
    </submittedName>
</protein>
<evidence type="ECO:0000313" key="6">
    <source>
        <dbReference type="EMBL" id="MFD1430808.1"/>
    </source>
</evidence>
<dbReference type="Gene3D" id="1.10.357.10">
    <property type="entry name" value="Tetracycline Repressor, domain 2"/>
    <property type="match status" value="1"/>
</dbReference>
<dbReference type="InterPro" id="IPR036271">
    <property type="entry name" value="Tet_transcr_reg_TetR-rel_C_sf"/>
</dbReference>
<dbReference type="InterPro" id="IPR009057">
    <property type="entry name" value="Homeodomain-like_sf"/>
</dbReference>
<accession>A0ABW4CLD3</accession>
<feature type="domain" description="HTH tetR-type" evidence="5">
    <location>
        <begin position="11"/>
        <end position="71"/>
    </location>
</feature>
<feature type="DNA-binding region" description="H-T-H motif" evidence="4">
    <location>
        <begin position="34"/>
        <end position="53"/>
    </location>
</feature>
<evidence type="ECO:0000256" key="1">
    <source>
        <dbReference type="ARBA" id="ARBA00023015"/>
    </source>
</evidence>
<dbReference type="PRINTS" id="PR00455">
    <property type="entry name" value="HTHTETR"/>
</dbReference>
<dbReference type="EMBL" id="JBHTOC010000017">
    <property type="protein sequence ID" value="MFD1430808.1"/>
    <property type="molecule type" value="Genomic_DNA"/>
</dbReference>
<dbReference type="InterPro" id="IPR050109">
    <property type="entry name" value="HTH-type_TetR-like_transc_reg"/>
</dbReference>
<comment type="caution">
    <text evidence="6">The sequence shown here is derived from an EMBL/GenBank/DDBJ whole genome shotgun (WGS) entry which is preliminary data.</text>
</comment>
<keyword evidence="1" id="KW-0805">Transcription regulation</keyword>
<evidence type="ECO:0000256" key="3">
    <source>
        <dbReference type="ARBA" id="ARBA00023163"/>
    </source>
</evidence>
<gene>
    <name evidence="6" type="ORF">ACFQ4P_11215</name>
</gene>
<proteinExistence type="predicted"/>
<evidence type="ECO:0000256" key="2">
    <source>
        <dbReference type="ARBA" id="ARBA00023125"/>
    </source>
</evidence>